<keyword evidence="7" id="KW-1185">Reference proteome</keyword>
<evidence type="ECO:0000256" key="3">
    <source>
        <dbReference type="ARBA" id="ARBA00022679"/>
    </source>
</evidence>
<gene>
    <name evidence="6" type="ORF">H9647_16865</name>
</gene>
<protein>
    <submittedName>
        <fullName evidence="6">Glycosyltransferase family 4 protein</fullName>
    </submittedName>
</protein>
<proteinExistence type="inferred from homology"/>
<dbReference type="EMBL" id="JACSQL010000008">
    <property type="protein sequence ID" value="MBD7969736.1"/>
    <property type="molecule type" value="Genomic_DNA"/>
</dbReference>
<feature type="region of interest" description="Disordered" evidence="4">
    <location>
        <begin position="401"/>
        <end position="475"/>
    </location>
</feature>
<dbReference type="PANTHER" id="PTHR12526">
    <property type="entry name" value="GLYCOSYLTRANSFERASE"/>
    <property type="match status" value="1"/>
</dbReference>
<dbReference type="SUPFAM" id="SSF53756">
    <property type="entry name" value="UDP-Glycosyltransferase/glycogen phosphorylase"/>
    <property type="match status" value="1"/>
</dbReference>
<comment type="similarity">
    <text evidence="1">Belongs to the glycosyltransferase group 1 family. Glycosyltransferase 4 subfamily.</text>
</comment>
<evidence type="ECO:0000256" key="4">
    <source>
        <dbReference type="SAM" id="MobiDB-lite"/>
    </source>
</evidence>
<feature type="compositionally biased region" description="Basic residues" evidence="4">
    <location>
        <begin position="466"/>
        <end position="475"/>
    </location>
</feature>
<evidence type="ECO:0000259" key="5">
    <source>
        <dbReference type="Pfam" id="PF00534"/>
    </source>
</evidence>
<feature type="compositionally biased region" description="Basic residues" evidence="4">
    <location>
        <begin position="405"/>
        <end position="458"/>
    </location>
</feature>
<accession>A0ABR8T1T9</accession>
<keyword evidence="2" id="KW-0328">Glycosyltransferase</keyword>
<comment type="caution">
    <text evidence="6">The sequence shown here is derived from an EMBL/GenBank/DDBJ whole genome shotgun (WGS) entry which is preliminary data.</text>
</comment>
<sequence>MTRKPKLMLFSHISHSQSITGAEKLLLRFCQEMSPYFRCVLVVPSEGLISWLARKNGIRVKVQSYELLHTIYTPYEGLRHEADRLMHTPSSHAVIHLLQKESPQIVLTNTCVNAVPAMAARMLNIPVIWKITETITMNAYTAESIKIIDEFSNWVIGISQTVFEPLQGGNISAKSTVLSPTWDDSFAAIHQWNDLRATRRSMMGLSPEHFCIGYISTFIYDAKGLLPFVRSALSLCELHPHSRFWIIGNPVDEVYYNQCVRMIAESGYRHQFIFTPFLEQVSEAYCAMDLTVVPSMVKEGFGMTALESLYFGTPVVAFGQGGLQEMMEAVGNSHLLAEPGSVEELASRMAVCIQNPEETARTGERSKLAAEQRYGTEAYKTRAEEMIRNLMSRFPDWFNTPSARIRTHGKKRKPARSKKKILHQRKKKSTSARLRKTVKKSKNTMKIKPMKKNKRKQTRSAMKPLKSQKKRKMTS</sequence>
<dbReference type="Proteomes" id="UP000608071">
    <property type="component" value="Unassembled WGS sequence"/>
</dbReference>
<reference evidence="6 7" key="1">
    <citation type="submission" date="2020-08" db="EMBL/GenBank/DDBJ databases">
        <title>A Genomic Blueprint of the Chicken Gut Microbiome.</title>
        <authorList>
            <person name="Gilroy R."/>
            <person name="Ravi A."/>
            <person name="Getino M."/>
            <person name="Pursley I."/>
            <person name="Horton D.L."/>
            <person name="Alikhan N.-F."/>
            <person name="Baker D."/>
            <person name="Gharbi K."/>
            <person name="Hall N."/>
            <person name="Watson M."/>
            <person name="Adriaenssens E.M."/>
            <person name="Foster-Nyarko E."/>
            <person name="Jarju S."/>
            <person name="Secka A."/>
            <person name="Antonio M."/>
            <person name="Oren A."/>
            <person name="Chaudhuri R."/>
            <person name="La Ragione R.M."/>
            <person name="Hildebrand F."/>
            <person name="Pallen M.J."/>
        </authorList>
    </citation>
    <scope>NUCLEOTIDE SEQUENCE [LARGE SCALE GENOMIC DNA]</scope>
    <source>
        <strain evidence="6 7">Sa2BVA9</strain>
    </source>
</reference>
<dbReference type="Gene3D" id="3.40.50.2000">
    <property type="entry name" value="Glycogen Phosphorylase B"/>
    <property type="match status" value="2"/>
</dbReference>
<evidence type="ECO:0000256" key="2">
    <source>
        <dbReference type="ARBA" id="ARBA00022676"/>
    </source>
</evidence>
<organism evidence="6 7">
    <name type="scientific">Paenibacillus gallinarum</name>
    <dbReference type="NCBI Taxonomy" id="2762232"/>
    <lineage>
        <taxon>Bacteria</taxon>
        <taxon>Bacillati</taxon>
        <taxon>Bacillota</taxon>
        <taxon>Bacilli</taxon>
        <taxon>Bacillales</taxon>
        <taxon>Paenibacillaceae</taxon>
        <taxon>Paenibacillus</taxon>
    </lineage>
</organism>
<evidence type="ECO:0000313" key="6">
    <source>
        <dbReference type="EMBL" id="MBD7969736.1"/>
    </source>
</evidence>
<evidence type="ECO:0000256" key="1">
    <source>
        <dbReference type="ARBA" id="ARBA00009481"/>
    </source>
</evidence>
<name>A0ABR8T1T9_9BACL</name>
<dbReference type="Pfam" id="PF00534">
    <property type="entry name" value="Glycos_transf_1"/>
    <property type="match status" value="1"/>
</dbReference>
<dbReference type="RefSeq" id="WP_191802106.1">
    <property type="nucleotide sequence ID" value="NZ_JACSQL010000008.1"/>
</dbReference>
<evidence type="ECO:0000313" key="7">
    <source>
        <dbReference type="Proteomes" id="UP000608071"/>
    </source>
</evidence>
<feature type="domain" description="Glycosyl transferase family 1" evidence="5">
    <location>
        <begin position="219"/>
        <end position="367"/>
    </location>
</feature>
<dbReference type="PANTHER" id="PTHR12526:SF640">
    <property type="entry name" value="COLANIC ACID BIOSYNTHESIS GLYCOSYLTRANSFERASE WCAL-RELATED"/>
    <property type="match status" value="1"/>
</dbReference>
<keyword evidence="3" id="KW-0808">Transferase</keyword>
<dbReference type="CDD" id="cd03801">
    <property type="entry name" value="GT4_PimA-like"/>
    <property type="match status" value="1"/>
</dbReference>
<dbReference type="InterPro" id="IPR001296">
    <property type="entry name" value="Glyco_trans_1"/>
</dbReference>